<sequence>MRTTNTTRLESRLEKELEERLTEEVGQNGRLWCLDEQHNLPVHAHPCLVCSRFLAHLSLAVEGCCDDTDWTTWRPPPKNTRGSNTDSSAEENTSILASDSEQEEEHEEDEDEEEEEEGEDYTRKDLAAHMRTLLLLRSAKGRRETNNRFTKDPALLGRRQELIAGLLVSIGEIQSEQDEALVDIGAIERQIETARARRDELDQRRQRIDDQYPNKHPTAESAVKSMDDPMPDVVKTTSGKPELDTQQIDPHLLEFAHRLTQTVVTNSPQAPTHPKPPQTFPAATQSAEHLSDWIRNHKCSDIRGVPACGPDWIPELRDARGHQVMATLAGSTRNKRNRTKLIKRRQRFFAILRVLIVPFKYASTIQRISALITERPLSRVVDFEPNAEDDDSVALLLAHTGLTVAVADDTWQFCVKFVEAEIKSSPGVYDTVELEVLLKLAQNVAAVNGKPPGWLFMSQRTYESCPRNRLAGHQLCRVNLSDQTHSPTRPPAVRKVTNTFQLFCKSSGVDVLVDRIEVCGPPLRDSFADIYFQYEIDLDLIMKEYGNEQRSREIYSAYLWLGLQ</sequence>
<proteinExistence type="predicted"/>
<accession>A0AAD7NQ23</accession>
<dbReference type="EMBL" id="JARJLG010000025">
    <property type="protein sequence ID" value="KAJ7769624.1"/>
    <property type="molecule type" value="Genomic_DNA"/>
</dbReference>
<reference evidence="2" key="1">
    <citation type="submission" date="2023-03" db="EMBL/GenBank/DDBJ databases">
        <title>Massive genome expansion in bonnet fungi (Mycena s.s.) driven by repeated elements and novel gene families across ecological guilds.</title>
        <authorList>
            <consortium name="Lawrence Berkeley National Laboratory"/>
            <person name="Harder C.B."/>
            <person name="Miyauchi S."/>
            <person name="Viragh M."/>
            <person name="Kuo A."/>
            <person name="Thoen E."/>
            <person name="Andreopoulos B."/>
            <person name="Lu D."/>
            <person name="Skrede I."/>
            <person name="Drula E."/>
            <person name="Henrissat B."/>
            <person name="Morin E."/>
            <person name="Kohler A."/>
            <person name="Barry K."/>
            <person name="LaButti K."/>
            <person name="Morin E."/>
            <person name="Salamov A."/>
            <person name="Lipzen A."/>
            <person name="Mereny Z."/>
            <person name="Hegedus B."/>
            <person name="Baldrian P."/>
            <person name="Stursova M."/>
            <person name="Weitz H."/>
            <person name="Taylor A."/>
            <person name="Grigoriev I.V."/>
            <person name="Nagy L.G."/>
            <person name="Martin F."/>
            <person name="Kauserud H."/>
        </authorList>
    </citation>
    <scope>NUCLEOTIDE SEQUENCE</scope>
    <source>
        <strain evidence="2">CBHHK188m</strain>
    </source>
</reference>
<feature type="compositionally biased region" description="Polar residues" evidence="1">
    <location>
        <begin position="235"/>
        <end position="244"/>
    </location>
</feature>
<feature type="compositionally biased region" description="Polar residues" evidence="1">
    <location>
        <begin position="80"/>
        <end position="99"/>
    </location>
</feature>
<dbReference type="AlphaFoldDB" id="A0AAD7NQ23"/>
<gene>
    <name evidence="2" type="ORF">DFH07DRAFT_768894</name>
</gene>
<dbReference type="Proteomes" id="UP001215280">
    <property type="component" value="Unassembled WGS sequence"/>
</dbReference>
<feature type="region of interest" description="Disordered" evidence="1">
    <location>
        <begin position="69"/>
        <end position="124"/>
    </location>
</feature>
<feature type="compositionally biased region" description="Acidic residues" evidence="1">
    <location>
        <begin position="100"/>
        <end position="119"/>
    </location>
</feature>
<evidence type="ECO:0000256" key="1">
    <source>
        <dbReference type="SAM" id="MobiDB-lite"/>
    </source>
</evidence>
<comment type="caution">
    <text evidence="2">The sequence shown here is derived from an EMBL/GenBank/DDBJ whole genome shotgun (WGS) entry which is preliminary data.</text>
</comment>
<protein>
    <submittedName>
        <fullName evidence="2">Uncharacterized protein</fullName>
    </submittedName>
</protein>
<evidence type="ECO:0000313" key="3">
    <source>
        <dbReference type="Proteomes" id="UP001215280"/>
    </source>
</evidence>
<name>A0AAD7NQ23_9AGAR</name>
<organism evidence="2 3">
    <name type="scientific">Mycena maculata</name>
    <dbReference type="NCBI Taxonomy" id="230809"/>
    <lineage>
        <taxon>Eukaryota</taxon>
        <taxon>Fungi</taxon>
        <taxon>Dikarya</taxon>
        <taxon>Basidiomycota</taxon>
        <taxon>Agaricomycotina</taxon>
        <taxon>Agaricomycetes</taxon>
        <taxon>Agaricomycetidae</taxon>
        <taxon>Agaricales</taxon>
        <taxon>Marasmiineae</taxon>
        <taxon>Mycenaceae</taxon>
        <taxon>Mycena</taxon>
    </lineage>
</organism>
<keyword evidence="3" id="KW-1185">Reference proteome</keyword>
<feature type="region of interest" description="Disordered" evidence="1">
    <location>
        <begin position="198"/>
        <end position="244"/>
    </location>
</feature>
<feature type="compositionally biased region" description="Basic and acidic residues" evidence="1">
    <location>
        <begin position="198"/>
        <end position="213"/>
    </location>
</feature>
<evidence type="ECO:0000313" key="2">
    <source>
        <dbReference type="EMBL" id="KAJ7769624.1"/>
    </source>
</evidence>